<reference evidence="3" key="1">
    <citation type="submission" date="2020-08" db="EMBL/GenBank/DDBJ databases">
        <title>Multicomponent nature underlies the extraordinary mechanical properties of spider dragline silk.</title>
        <authorList>
            <person name="Kono N."/>
            <person name="Nakamura H."/>
            <person name="Mori M."/>
            <person name="Yoshida Y."/>
            <person name="Ohtoshi R."/>
            <person name="Malay A.D."/>
            <person name="Moran D.A.P."/>
            <person name="Tomita M."/>
            <person name="Numata K."/>
            <person name="Arakawa K."/>
        </authorList>
    </citation>
    <scope>NUCLEOTIDE SEQUENCE</scope>
</reference>
<dbReference type="OrthoDB" id="6424835at2759"/>
<proteinExistence type="predicted"/>
<dbReference type="PANTHER" id="PTHR10380:SF235">
    <property type="entry name" value="CUTICULAR PROTEIN 73D, ISOFORM B"/>
    <property type="match status" value="1"/>
</dbReference>
<dbReference type="AlphaFoldDB" id="A0A8X6P3F6"/>
<protein>
    <submittedName>
        <fullName evidence="3">Cuticle protein 16.8</fullName>
    </submittedName>
</protein>
<feature type="chain" id="PRO_5036484317" evidence="2">
    <location>
        <begin position="25"/>
        <end position="142"/>
    </location>
</feature>
<dbReference type="Proteomes" id="UP000887013">
    <property type="component" value="Unassembled WGS sequence"/>
</dbReference>
<dbReference type="InterPro" id="IPR000618">
    <property type="entry name" value="Insect_cuticle"/>
</dbReference>
<dbReference type="PROSITE" id="PS51155">
    <property type="entry name" value="CHIT_BIND_RR_2"/>
    <property type="match status" value="1"/>
</dbReference>
<comment type="caution">
    <text evidence="3">The sequence shown here is derived from an EMBL/GenBank/DDBJ whole genome shotgun (WGS) entry which is preliminary data.</text>
</comment>
<evidence type="ECO:0000313" key="4">
    <source>
        <dbReference type="Proteomes" id="UP000887013"/>
    </source>
</evidence>
<evidence type="ECO:0000256" key="2">
    <source>
        <dbReference type="SAM" id="SignalP"/>
    </source>
</evidence>
<feature type="signal peptide" evidence="2">
    <location>
        <begin position="1"/>
        <end position="24"/>
    </location>
</feature>
<dbReference type="EMBL" id="BMAW01016244">
    <property type="protein sequence ID" value="GFT48152.1"/>
    <property type="molecule type" value="Genomic_DNA"/>
</dbReference>
<evidence type="ECO:0000313" key="3">
    <source>
        <dbReference type="EMBL" id="GFT48152.1"/>
    </source>
</evidence>
<dbReference type="GO" id="GO:0008010">
    <property type="term" value="F:structural constituent of chitin-based larval cuticle"/>
    <property type="evidence" value="ECO:0007669"/>
    <property type="project" value="TreeGrafter"/>
</dbReference>
<organism evidence="3 4">
    <name type="scientific">Nephila pilipes</name>
    <name type="common">Giant wood spider</name>
    <name type="synonym">Nephila maculata</name>
    <dbReference type="NCBI Taxonomy" id="299642"/>
    <lineage>
        <taxon>Eukaryota</taxon>
        <taxon>Metazoa</taxon>
        <taxon>Ecdysozoa</taxon>
        <taxon>Arthropoda</taxon>
        <taxon>Chelicerata</taxon>
        <taxon>Arachnida</taxon>
        <taxon>Araneae</taxon>
        <taxon>Araneomorphae</taxon>
        <taxon>Entelegynae</taxon>
        <taxon>Araneoidea</taxon>
        <taxon>Nephilidae</taxon>
        <taxon>Nephila</taxon>
    </lineage>
</organism>
<keyword evidence="2" id="KW-0732">Signal</keyword>
<gene>
    <name evidence="3" type="primary">NCL1_45439</name>
    <name evidence="3" type="ORF">NPIL_400561</name>
</gene>
<keyword evidence="1" id="KW-0193">Cuticle</keyword>
<name>A0A8X6P3F6_NEPPI</name>
<dbReference type="PANTHER" id="PTHR10380">
    <property type="entry name" value="CUTICLE PROTEIN"/>
    <property type="match status" value="1"/>
</dbReference>
<accession>A0A8X6P3F6</accession>
<sequence length="142" mass="15447">MFRSISVKLFSFCVLSILLNLVRTQRVLEPAPLIQPVVQPPRPYTFGFQFGDGLGMTQYRRESADGAGMVKGSYGYVDPLGVTRSVEYNAGADGYRAVIKSNEPGLTNQASADAVYIVQPSPPAVVAQGLRRPFRIVAVPLK</sequence>
<dbReference type="Pfam" id="PF00379">
    <property type="entry name" value="Chitin_bind_4"/>
    <property type="match status" value="1"/>
</dbReference>
<dbReference type="InterPro" id="IPR050468">
    <property type="entry name" value="Cuticle_Struct_Prot"/>
</dbReference>
<dbReference type="GO" id="GO:0062129">
    <property type="term" value="C:chitin-based extracellular matrix"/>
    <property type="evidence" value="ECO:0007669"/>
    <property type="project" value="TreeGrafter"/>
</dbReference>
<evidence type="ECO:0000256" key="1">
    <source>
        <dbReference type="PROSITE-ProRule" id="PRU00497"/>
    </source>
</evidence>
<keyword evidence="4" id="KW-1185">Reference proteome</keyword>